<organism evidence="7 8">
    <name type="scientific">Candidatus Coproplasma stercoripullorum</name>
    <dbReference type="NCBI Taxonomy" id="2840751"/>
    <lineage>
        <taxon>Bacteria</taxon>
        <taxon>Bacillati</taxon>
        <taxon>Bacillota</taxon>
        <taxon>Clostridia</taxon>
        <taxon>Eubacteriales</taxon>
        <taxon>Candidatus Coproplasma</taxon>
    </lineage>
</organism>
<dbReference type="InterPro" id="IPR036388">
    <property type="entry name" value="WH-like_DNA-bd_sf"/>
</dbReference>
<dbReference type="EMBL" id="DVHB01000079">
    <property type="protein sequence ID" value="HIR39649.1"/>
    <property type="molecule type" value="Genomic_DNA"/>
</dbReference>
<evidence type="ECO:0000313" key="8">
    <source>
        <dbReference type="Proteomes" id="UP000824179"/>
    </source>
</evidence>
<proteinExistence type="inferred from homology"/>
<dbReference type="Proteomes" id="UP000824179">
    <property type="component" value="Unassembled WGS sequence"/>
</dbReference>
<dbReference type="HAMAP" id="MF_01114">
    <property type="entry name" value="RecX"/>
    <property type="match status" value="1"/>
</dbReference>
<evidence type="ECO:0000256" key="3">
    <source>
        <dbReference type="ARBA" id="ARBA00018111"/>
    </source>
</evidence>
<keyword evidence="4 5" id="KW-0963">Cytoplasm</keyword>
<evidence type="ECO:0000256" key="1">
    <source>
        <dbReference type="ARBA" id="ARBA00004496"/>
    </source>
</evidence>
<comment type="caution">
    <text evidence="7">The sequence shown here is derived from an EMBL/GenBank/DDBJ whole genome shotgun (WGS) entry which is preliminary data.</text>
</comment>
<dbReference type="InterPro" id="IPR003783">
    <property type="entry name" value="Regulatory_RecX"/>
</dbReference>
<dbReference type="PANTHER" id="PTHR33602:SF1">
    <property type="entry name" value="REGULATORY PROTEIN RECX FAMILY PROTEIN"/>
    <property type="match status" value="1"/>
</dbReference>
<evidence type="ECO:0000256" key="5">
    <source>
        <dbReference type="HAMAP-Rule" id="MF_01114"/>
    </source>
</evidence>
<feature type="domain" description="RecX first three-helical" evidence="6">
    <location>
        <begin position="62"/>
        <end position="101"/>
    </location>
</feature>
<dbReference type="PANTHER" id="PTHR33602">
    <property type="entry name" value="REGULATORY PROTEIN RECX FAMILY PROTEIN"/>
    <property type="match status" value="1"/>
</dbReference>
<comment type="function">
    <text evidence="5">Modulates RecA activity.</text>
</comment>
<reference evidence="7" key="1">
    <citation type="submission" date="2020-10" db="EMBL/GenBank/DDBJ databases">
        <authorList>
            <person name="Gilroy R."/>
        </authorList>
    </citation>
    <scope>NUCLEOTIDE SEQUENCE</scope>
    <source>
        <strain evidence="7">ChiW25-3613</strain>
    </source>
</reference>
<evidence type="ECO:0000313" key="7">
    <source>
        <dbReference type="EMBL" id="HIR39649.1"/>
    </source>
</evidence>
<dbReference type="GO" id="GO:0006282">
    <property type="term" value="P:regulation of DNA repair"/>
    <property type="evidence" value="ECO:0007669"/>
    <property type="project" value="UniProtKB-UniRule"/>
</dbReference>
<name>A0A9D1AGN0_9FIRM</name>
<accession>A0A9D1AGN0</accession>
<comment type="similarity">
    <text evidence="2 5">Belongs to the RecX family.</text>
</comment>
<evidence type="ECO:0000256" key="4">
    <source>
        <dbReference type="ARBA" id="ARBA00022490"/>
    </source>
</evidence>
<evidence type="ECO:0000259" key="6">
    <source>
        <dbReference type="Pfam" id="PF21982"/>
    </source>
</evidence>
<sequence length="207" mass="23690">MPEITSIEPQKHDKNRCSIYIDGRFYCGLTLEAAIKYRLKAGMHVEKSLLDEIQLETDKNTALDKALTHISAGMKTEKQISDFLNKKGYTSAVCEYVLERMHYYGFLDDYAYCKAYIGSVSGRGRRLLEADLIKRGANRGAIERALSEFEEDADDAKKVAQKYLRGKERTRENLYKAVKYLVSRGYDYDTARRAAELSGEEDEDYSS</sequence>
<reference evidence="7" key="2">
    <citation type="journal article" date="2021" name="PeerJ">
        <title>Extensive microbial diversity within the chicken gut microbiome revealed by metagenomics and culture.</title>
        <authorList>
            <person name="Gilroy R."/>
            <person name="Ravi A."/>
            <person name="Getino M."/>
            <person name="Pursley I."/>
            <person name="Horton D.L."/>
            <person name="Alikhan N.F."/>
            <person name="Baker D."/>
            <person name="Gharbi K."/>
            <person name="Hall N."/>
            <person name="Watson M."/>
            <person name="Adriaenssens E.M."/>
            <person name="Foster-Nyarko E."/>
            <person name="Jarju S."/>
            <person name="Secka A."/>
            <person name="Antonio M."/>
            <person name="Oren A."/>
            <person name="Chaudhuri R.R."/>
            <person name="La Ragione R."/>
            <person name="Hildebrand F."/>
            <person name="Pallen M.J."/>
        </authorList>
    </citation>
    <scope>NUCLEOTIDE SEQUENCE</scope>
    <source>
        <strain evidence="7">ChiW25-3613</strain>
    </source>
</reference>
<evidence type="ECO:0000256" key="2">
    <source>
        <dbReference type="ARBA" id="ARBA00009695"/>
    </source>
</evidence>
<comment type="subcellular location">
    <subcellularLocation>
        <location evidence="1 5">Cytoplasm</location>
    </subcellularLocation>
</comment>
<protein>
    <recommendedName>
        <fullName evidence="3 5">Regulatory protein RecX</fullName>
    </recommendedName>
</protein>
<dbReference type="Pfam" id="PF21982">
    <property type="entry name" value="RecX_HTH1"/>
    <property type="match status" value="1"/>
</dbReference>
<dbReference type="InterPro" id="IPR053926">
    <property type="entry name" value="RecX_HTH_1st"/>
</dbReference>
<dbReference type="Gene3D" id="1.10.10.10">
    <property type="entry name" value="Winged helix-like DNA-binding domain superfamily/Winged helix DNA-binding domain"/>
    <property type="match status" value="2"/>
</dbReference>
<dbReference type="GO" id="GO:0005737">
    <property type="term" value="C:cytoplasm"/>
    <property type="evidence" value="ECO:0007669"/>
    <property type="project" value="UniProtKB-SubCell"/>
</dbReference>
<dbReference type="AlphaFoldDB" id="A0A9D1AGN0"/>
<gene>
    <name evidence="5" type="primary">recX</name>
    <name evidence="7" type="ORF">IAB90_04615</name>
</gene>